<gene>
    <name evidence="2" type="ORF">BKG76_10945</name>
    <name evidence="4" type="ORF">CCUG63697_00261</name>
    <name evidence="3" type="ORF">EJ571_26995</name>
</gene>
<dbReference type="RefSeq" id="WP_070937664.1">
    <property type="nucleotide sequence ID" value="NZ_MAEP01000009.1"/>
</dbReference>
<organism evidence="2 5">
    <name type="scientific">Mycobacteroides franklinii</name>
    <dbReference type="NCBI Taxonomy" id="948102"/>
    <lineage>
        <taxon>Bacteria</taxon>
        <taxon>Bacillati</taxon>
        <taxon>Actinomycetota</taxon>
        <taxon>Actinomycetes</taxon>
        <taxon>Mycobacteriales</taxon>
        <taxon>Mycobacteriaceae</taxon>
        <taxon>Mycobacteroides</taxon>
    </lineage>
</organism>
<dbReference type="Proteomes" id="UP000179616">
    <property type="component" value="Unassembled WGS sequence"/>
</dbReference>
<evidence type="ECO:0000313" key="4">
    <source>
        <dbReference type="EMBL" id="TDZ53396.1"/>
    </source>
</evidence>
<feature type="region of interest" description="Disordered" evidence="1">
    <location>
        <begin position="383"/>
        <end position="403"/>
    </location>
</feature>
<dbReference type="GeneID" id="57167318"/>
<dbReference type="AlphaFoldDB" id="A0A1S1L6Z6"/>
<evidence type="ECO:0000313" key="6">
    <source>
        <dbReference type="Proteomes" id="UP000295165"/>
    </source>
</evidence>
<keyword evidence="6" id="KW-1185">Reference proteome</keyword>
<evidence type="ECO:0008006" key="8">
    <source>
        <dbReference type="Google" id="ProtNLM"/>
    </source>
</evidence>
<dbReference type="Proteomes" id="UP000295165">
    <property type="component" value="Unassembled WGS sequence"/>
</dbReference>
<evidence type="ECO:0000313" key="7">
    <source>
        <dbReference type="Proteomes" id="UP000295627"/>
    </source>
</evidence>
<comment type="caution">
    <text evidence="2">The sequence shown here is derived from an EMBL/GenBank/DDBJ whole genome shotgun (WGS) entry which is preliminary data.</text>
</comment>
<feature type="region of interest" description="Disordered" evidence="1">
    <location>
        <begin position="98"/>
        <end position="134"/>
    </location>
</feature>
<dbReference type="EMBL" id="RXLR01000033">
    <property type="protein sequence ID" value="TDH17620.1"/>
    <property type="molecule type" value="Genomic_DNA"/>
</dbReference>
<dbReference type="EMBL" id="MLIK01000019">
    <property type="protein sequence ID" value="OHU21195.1"/>
    <property type="molecule type" value="Genomic_DNA"/>
</dbReference>
<reference evidence="2 5" key="1">
    <citation type="submission" date="2016-10" db="EMBL/GenBank/DDBJ databases">
        <title>Evaluation of Human, Veterinary and Environmental Mycobacterium chelonae Isolates by Core Genome Phylogenomic Analysis, Targeted Gene Comparison, and Anti-microbial Susceptibility Patterns: A Tale of Mistaken Identities.</title>
        <authorList>
            <person name="Fogelson S.B."/>
            <person name="Camus A.C."/>
            <person name="Lorenz W."/>
            <person name="Vasireddy R."/>
            <person name="Vasireddy S."/>
            <person name="Smith T."/>
            <person name="Brown-Elliott B.A."/>
            <person name="Wallace R.J.Jr."/>
            <person name="Hasan N.A."/>
            <person name="Reischl U."/>
            <person name="Sanchez S."/>
        </authorList>
    </citation>
    <scope>NUCLEOTIDE SEQUENCE [LARGE SCALE GENOMIC DNA]</scope>
    <source>
        <strain evidence="2 5">1559</strain>
    </source>
</reference>
<protein>
    <recommendedName>
        <fullName evidence="8">WXG100 family type VII secretion target</fullName>
    </recommendedName>
</protein>
<name>A0A1S1L6Z6_9MYCO</name>
<dbReference type="STRING" id="948102.BKG76_10945"/>
<evidence type="ECO:0000313" key="2">
    <source>
        <dbReference type="EMBL" id="OHU21195.1"/>
    </source>
</evidence>
<dbReference type="Proteomes" id="UP000295627">
    <property type="component" value="Unassembled WGS sequence"/>
</dbReference>
<sequence length="403" mass="43319">MGEKFSVNVEELAGFGAGVEDLAAYLGKVRALVDSEGGPKDGWDGLMSQLKGPFEAAKTKTSERYDKRQTATYMTGNELISLANTYKEQENKTGARIRAAASPLPGHDSRRDGDATTAAKHYSTGDTPDLAAPKHEEADVVSIVRDKAAWVADADEAIQKVSGWSPINDTFEKLVGNWAELTRIGNVYEKAGKGMEGAGKSLASMTEQSRSHWDGKSAQAFEGYSEDLSKGLEAEAPLTKVIKDCLDVLVEQIKKLIKTIVDMVVEKLKQEVQIDSWKDALKVLAKKIPIAGTAWQVERLAMILKEVFQEAQKLVDEVQKAVDLVKSVIEFFEDPAAYLEKKGKDSLNKSVDNALGKAGVSSDAGKQLVKDLPAAVLAAPDFQAAPGDGYSGGAGGAPWEDGK</sequence>
<evidence type="ECO:0000256" key="1">
    <source>
        <dbReference type="SAM" id="MobiDB-lite"/>
    </source>
</evidence>
<dbReference type="OrthoDB" id="4763534at2"/>
<evidence type="ECO:0000313" key="3">
    <source>
        <dbReference type="EMBL" id="TDH17620.1"/>
    </source>
</evidence>
<proteinExistence type="predicted"/>
<reference evidence="6 7" key="3">
    <citation type="journal article" date="2019" name="Sci. Rep.">
        <title>Extended insight into the Mycobacterium chelonae-abscessus complex through whole genome sequencing of Mycobacterium salmoniphilum outbreak and Mycobacterium salmoniphilum-like strains.</title>
        <authorList>
            <person name="Behra P.R.K."/>
            <person name="Das S."/>
            <person name="Pettersson B.M.F."/>
            <person name="Shirreff L."/>
            <person name="DuCote T."/>
            <person name="Jacobsson K.G."/>
            <person name="Ennis D.G."/>
            <person name="Kirsebom L.A."/>
        </authorList>
    </citation>
    <scope>NUCLEOTIDE SEQUENCE [LARGE SCALE GENOMIC DNA]</scope>
    <source>
        <strain evidence="4 6">CCUG 63697</strain>
        <strain evidence="3 7">DSM 45524</strain>
    </source>
</reference>
<evidence type="ECO:0000313" key="5">
    <source>
        <dbReference type="Proteomes" id="UP000179616"/>
    </source>
</evidence>
<dbReference type="EMBL" id="PECC01000020">
    <property type="protein sequence ID" value="TDZ53396.1"/>
    <property type="molecule type" value="Genomic_DNA"/>
</dbReference>
<reference evidence="3" key="2">
    <citation type="submission" date="2018-12" db="EMBL/GenBank/DDBJ databases">
        <authorList>
            <person name="Behra P.R.K."/>
            <person name="Das S."/>
            <person name="Pettersson B.M.F."/>
            <person name="Shirreff L."/>
            <person name="Ducote T."/>
            <person name="Jacobsson K.-G."/>
            <person name="Ennis D.G."/>
            <person name="Kirsebom L.A."/>
        </authorList>
    </citation>
    <scope>NUCLEOTIDE SEQUENCE</scope>
    <source>
        <strain evidence="3">DSM 45524</strain>
    </source>
</reference>
<accession>A0A1S1L6Z6</accession>